<comment type="catalytic activity">
    <reaction evidence="3">
        <text>a secondary aliphatic amine + O2 + H2O = a primary amine + an aldehyde + H2O2</text>
        <dbReference type="Rhea" id="RHEA:26414"/>
        <dbReference type="ChEBI" id="CHEBI:15377"/>
        <dbReference type="ChEBI" id="CHEBI:15379"/>
        <dbReference type="ChEBI" id="CHEBI:16240"/>
        <dbReference type="ChEBI" id="CHEBI:17478"/>
        <dbReference type="ChEBI" id="CHEBI:58855"/>
        <dbReference type="ChEBI" id="CHEBI:65296"/>
        <dbReference type="EC" id="1.4.3.4"/>
    </reaction>
</comment>
<dbReference type="InterPro" id="IPR050703">
    <property type="entry name" value="Flavin_MAO"/>
</dbReference>
<accession>A0AAE0PL41</accession>
<feature type="domain" description="Amine oxidase" evidence="5">
    <location>
        <begin position="50"/>
        <end position="393"/>
    </location>
</feature>
<evidence type="ECO:0000313" key="7">
    <source>
        <dbReference type="Proteomes" id="UP001281003"/>
    </source>
</evidence>
<gene>
    <name evidence="6" type="ORF">B0T20DRAFT_458727</name>
</gene>
<organism evidence="6 7">
    <name type="scientific">Sordaria brevicollis</name>
    <dbReference type="NCBI Taxonomy" id="83679"/>
    <lineage>
        <taxon>Eukaryota</taxon>
        <taxon>Fungi</taxon>
        <taxon>Dikarya</taxon>
        <taxon>Ascomycota</taxon>
        <taxon>Pezizomycotina</taxon>
        <taxon>Sordariomycetes</taxon>
        <taxon>Sordariomycetidae</taxon>
        <taxon>Sordariales</taxon>
        <taxon>Sordariaceae</taxon>
        <taxon>Sordaria</taxon>
    </lineage>
</organism>
<name>A0AAE0PL41_SORBR</name>
<reference evidence="6" key="1">
    <citation type="journal article" date="2023" name="Mol. Phylogenet. Evol.">
        <title>Genome-scale phylogeny and comparative genomics of the fungal order Sordariales.</title>
        <authorList>
            <person name="Hensen N."/>
            <person name="Bonometti L."/>
            <person name="Westerberg I."/>
            <person name="Brannstrom I.O."/>
            <person name="Guillou S."/>
            <person name="Cros-Aarteil S."/>
            <person name="Calhoun S."/>
            <person name="Haridas S."/>
            <person name="Kuo A."/>
            <person name="Mondo S."/>
            <person name="Pangilinan J."/>
            <person name="Riley R."/>
            <person name="LaButti K."/>
            <person name="Andreopoulos B."/>
            <person name="Lipzen A."/>
            <person name="Chen C."/>
            <person name="Yan M."/>
            <person name="Daum C."/>
            <person name="Ng V."/>
            <person name="Clum A."/>
            <person name="Steindorff A."/>
            <person name="Ohm R.A."/>
            <person name="Martin F."/>
            <person name="Silar P."/>
            <person name="Natvig D.O."/>
            <person name="Lalanne C."/>
            <person name="Gautier V."/>
            <person name="Ament-Velasquez S.L."/>
            <person name="Kruys A."/>
            <person name="Hutchinson M.I."/>
            <person name="Powell A.J."/>
            <person name="Barry K."/>
            <person name="Miller A.N."/>
            <person name="Grigoriev I.V."/>
            <person name="Debuchy R."/>
            <person name="Gladieux P."/>
            <person name="Hiltunen Thoren M."/>
            <person name="Johannesson H."/>
        </authorList>
    </citation>
    <scope>NUCLEOTIDE SEQUENCE</scope>
    <source>
        <strain evidence="6">FGSC 1904</strain>
    </source>
</reference>
<dbReference type="InterPro" id="IPR002937">
    <property type="entry name" value="Amino_oxidase"/>
</dbReference>
<dbReference type="PANTHER" id="PTHR43563">
    <property type="entry name" value="AMINE OXIDASE"/>
    <property type="match status" value="1"/>
</dbReference>
<feature type="domain" description="Amine oxidase" evidence="5">
    <location>
        <begin position="586"/>
        <end position="622"/>
    </location>
</feature>
<dbReference type="Gene3D" id="3.50.50.60">
    <property type="entry name" value="FAD/NAD(P)-binding domain"/>
    <property type="match status" value="2"/>
</dbReference>
<sequence length="645" mass="71189">MATATMSPSCEPFTCLQIPNGKNPTHTTMASDPTPDSELEVDVVIIGAGLTGIRAAVELHKAGLTIAILDRNNHVGGQCHSTARHRVTTIGDTHTEMLSLAKDFKLDLITQQQHSLGGLLSLQQRYDYMEGGTRVVETVPALENVVWPPEGFQLTPGFEPFSFIGHSEIRKFYNQISKLSEIWLGPEALHLDATSFLEFVKHRPALSELCEQEAHFLTNFLLGVHPDRVSALYVLDHIASGGGLGNLYFHPDSPGGGATHFRVPQGSQAFVNGLLDLLPEGCIHLSTVVNKITQTGLTSKSDIPSHLCKINTSLAIGTNTIPKTFHAKKVLITTPPSSYSPLSSRDPAFISFNPPLPAQKLASINRHSQHHHATFTAVTFYFLKPWWREAGLSGAMDCRVVSPDLDDGLISWVRDTSDDNITHDNAGRKRKNPKRWNLTAFSAAEKGEQVWDWMCEAFLSGGDNDNNDDDDEYLRNFPEKLVWGLADWEEMPVWRHLVRVFGEGRMDSLQEMGVEMPTGTGLRGGKDEVRKEVKGAIPLPISFSIRTWSGMGIPPPRRLPKDEKELEELSKSWKYEGPGKGYSVMRERFGNVHFAGAEIAEKWRGFMEGAARSGIRGAKEVIEALKKGEANDESNGDGEGTRAKL</sequence>
<comment type="caution">
    <text evidence="6">The sequence shown here is derived from an EMBL/GenBank/DDBJ whole genome shotgun (WGS) entry which is preliminary data.</text>
</comment>
<comment type="similarity">
    <text evidence="1">Belongs to the flavin monoamine oxidase family.</text>
</comment>
<dbReference type="EMBL" id="JAUTDP010000002">
    <property type="protein sequence ID" value="KAK3401550.1"/>
    <property type="molecule type" value="Genomic_DNA"/>
</dbReference>
<dbReference type="SUPFAM" id="SSF51905">
    <property type="entry name" value="FAD/NAD(P)-binding domain"/>
    <property type="match status" value="1"/>
</dbReference>
<keyword evidence="7" id="KW-1185">Reference proteome</keyword>
<dbReference type="EC" id="1.4.3.4" evidence="2"/>
<dbReference type="InterPro" id="IPR036188">
    <property type="entry name" value="FAD/NAD-bd_sf"/>
</dbReference>
<evidence type="ECO:0000256" key="4">
    <source>
        <dbReference type="SAM" id="MobiDB-lite"/>
    </source>
</evidence>
<evidence type="ECO:0000256" key="3">
    <source>
        <dbReference type="ARBA" id="ARBA00048448"/>
    </source>
</evidence>
<evidence type="ECO:0000313" key="6">
    <source>
        <dbReference type="EMBL" id="KAK3401550.1"/>
    </source>
</evidence>
<feature type="region of interest" description="Disordered" evidence="4">
    <location>
        <begin position="626"/>
        <end position="645"/>
    </location>
</feature>
<dbReference type="Pfam" id="PF01593">
    <property type="entry name" value="Amino_oxidase"/>
    <property type="match status" value="2"/>
</dbReference>
<proteinExistence type="inferred from homology"/>
<evidence type="ECO:0000259" key="5">
    <source>
        <dbReference type="Pfam" id="PF01593"/>
    </source>
</evidence>
<evidence type="ECO:0000256" key="2">
    <source>
        <dbReference type="ARBA" id="ARBA00012804"/>
    </source>
</evidence>
<dbReference type="PANTHER" id="PTHR43563:SF14">
    <property type="entry name" value="AMINE OXIDASE"/>
    <property type="match status" value="1"/>
</dbReference>
<dbReference type="FunFam" id="3.50.50.60:FF:000768">
    <property type="entry name" value="Amine oxidase"/>
    <property type="match status" value="1"/>
</dbReference>
<dbReference type="Proteomes" id="UP001281003">
    <property type="component" value="Unassembled WGS sequence"/>
</dbReference>
<dbReference type="GO" id="GO:0097621">
    <property type="term" value="F:monoamine oxidase activity"/>
    <property type="evidence" value="ECO:0007669"/>
    <property type="project" value="UniProtKB-EC"/>
</dbReference>
<dbReference type="AlphaFoldDB" id="A0AAE0PL41"/>
<evidence type="ECO:0000256" key="1">
    <source>
        <dbReference type="ARBA" id="ARBA00005995"/>
    </source>
</evidence>
<reference evidence="6" key="2">
    <citation type="submission" date="2023-07" db="EMBL/GenBank/DDBJ databases">
        <authorList>
            <consortium name="Lawrence Berkeley National Laboratory"/>
            <person name="Haridas S."/>
            <person name="Hensen N."/>
            <person name="Bonometti L."/>
            <person name="Westerberg I."/>
            <person name="Brannstrom I.O."/>
            <person name="Guillou S."/>
            <person name="Cros-Aarteil S."/>
            <person name="Calhoun S."/>
            <person name="Kuo A."/>
            <person name="Mondo S."/>
            <person name="Pangilinan J."/>
            <person name="Riley R."/>
            <person name="LaButti K."/>
            <person name="Andreopoulos B."/>
            <person name="Lipzen A."/>
            <person name="Chen C."/>
            <person name="Yanf M."/>
            <person name="Daum C."/>
            <person name="Ng V."/>
            <person name="Clum A."/>
            <person name="Steindorff A."/>
            <person name="Ohm R."/>
            <person name="Martin F."/>
            <person name="Silar P."/>
            <person name="Natvig D."/>
            <person name="Lalanne C."/>
            <person name="Gautier V."/>
            <person name="Ament-velasquez S.L."/>
            <person name="Kruys A."/>
            <person name="Hutchinson M.I."/>
            <person name="Powell A.J."/>
            <person name="Barry K."/>
            <person name="Miller A.N."/>
            <person name="Grigoriev I.V."/>
            <person name="Debuchy R."/>
            <person name="Gladieux P."/>
            <person name="Thoren M.H."/>
            <person name="Johannesson H."/>
        </authorList>
    </citation>
    <scope>NUCLEOTIDE SEQUENCE</scope>
    <source>
        <strain evidence="6">FGSC 1904</strain>
    </source>
</reference>
<protein>
    <recommendedName>
        <fullName evidence="2">monoamine oxidase</fullName>
        <ecNumber evidence="2">1.4.3.4</ecNumber>
    </recommendedName>
</protein>